<protein>
    <submittedName>
        <fullName evidence="2">Glutamyl-tRNA(Gln) amidotransferase subunit A, mitochondrial</fullName>
    </submittedName>
</protein>
<evidence type="ECO:0000313" key="2">
    <source>
        <dbReference type="WBParaSite" id="RSKR_0000206300.1"/>
    </source>
</evidence>
<sequence length="455" mass="49924">MDRILNAIGKARSNQIYNALITESFPLCLRQAEEALNRGLTPFPVVVKDCFNVKDLKVTCASDMLKNYTSLYTSTVVDRLISKGGCVIGKSNMDEFAMGASSLDSKYGPVKNGFSPLDKIDEDWLISGGSSGGSAVAVQLGMADVGIGSDTGGSTRNPAAFCGLVGFKPSYGALSRFGLIPLVNSLDTVSIFAKDVGKTIIYFDIMRGICEKDSTSFDCPKEIIDKDRKLTIGLPKEYFTDTLTKEAKNAVNKAANILSDLGHKIVHVSMPHTEYSILCYHIINEVDVTSNMARFTGLFYGESNSNETSADEMMTKSRTLNLNSTVKRRIFAGNYFTMKKNNRIHYLEALKIRRMIFQDFQNVFANECDLLLTPVTSSTSPLKSAYLKDKVNQERMDDYYTQGANMAGVPAISIPISKAANRLPLSVQLMAGFGKDDLLLHVAEVLEKNHSLISC</sequence>
<accession>A0AC35TMG2</accession>
<reference evidence="2" key="1">
    <citation type="submission" date="2016-11" db="UniProtKB">
        <authorList>
            <consortium name="WormBaseParasite"/>
        </authorList>
    </citation>
    <scope>IDENTIFICATION</scope>
    <source>
        <strain evidence="2">KR3021</strain>
    </source>
</reference>
<dbReference type="WBParaSite" id="RSKR_0000206300.1">
    <property type="protein sequence ID" value="RSKR_0000206300.1"/>
    <property type="gene ID" value="RSKR_0000206300"/>
</dbReference>
<name>A0AC35TMG2_9BILA</name>
<organism evidence="1 2">
    <name type="scientific">Rhabditophanes sp. KR3021</name>
    <dbReference type="NCBI Taxonomy" id="114890"/>
    <lineage>
        <taxon>Eukaryota</taxon>
        <taxon>Metazoa</taxon>
        <taxon>Ecdysozoa</taxon>
        <taxon>Nematoda</taxon>
        <taxon>Chromadorea</taxon>
        <taxon>Rhabditida</taxon>
        <taxon>Tylenchina</taxon>
        <taxon>Panagrolaimomorpha</taxon>
        <taxon>Strongyloidoidea</taxon>
        <taxon>Alloionematidae</taxon>
        <taxon>Rhabditophanes</taxon>
    </lineage>
</organism>
<dbReference type="Proteomes" id="UP000095286">
    <property type="component" value="Unplaced"/>
</dbReference>
<proteinExistence type="predicted"/>
<evidence type="ECO:0000313" key="1">
    <source>
        <dbReference type="Proteomes" id="UP000095286"/>
    </source>
</evidence>